<proteinExistence type="predicted"/>
<protein>
    <submittedName>
        <fullName evidence="1">Toxin ParE1/3/4</fullName>
    </submittedName>
</protein>
<dbReference type="STRING" id="1416801.SAMN05192553_10751"/>
<gene>
    <name evidence="1" type="ORF">SAMN05192553_10751</name>
</gene>
<sequence length="32" mass="3782">MGHYRLTEDAKADLIRIHYYGVLRFGETQAEK</sequence>
<dbReference type="Proteomes" id="UP000199403">
    <property type="component" value="Unassembled WGS sequence"/>
</dbReference>
<evidence type="ECO:0000313" key="1">
    <source>
        <dbReference type="EMBL" id="SEJ64940.1"/>
    </source>
</evidence>
<name>A0A1H7ASU4_9BACT</name>
<evidence type="ECO:0000313" key="2">
    <source>
        <dbReference type="Proteomes" id="UP000199403"/>
    </source>
</evidence>
<accession>A0A1H7ASU4</accession>
<dbReference type="EMBL" id="FNZH01000007">
    <property type="protein sequence ID" value="SEJ64940.1"/>
    <property type="molecule type" value="Genomic_DNA"/>
</dbReference>
<reference evidence="2" key="1">
    <citation type="submission" date="2016-10" db="EMBL/GenBank/DDBJ databases">
        <authorList>
            <person name="Varghese N."/>
            <person name="Submissions S."/>
        </authorList>
    </citation>
    <scope>NUCLEOTIDE SEQUENCE [LARGE SCALE GENOMIC DNA]</scope>
    <source>
        <strain evidence="2">IBRC-M 10761</strain>
    </source>
</reference>
<dbReference type="AlphaFoldDB" id="A0A1H7ASU4"/>
<organism evidence="1 2">
    <name type="scientific">Cyclobacterium xiamenense</name>
    <dbReference type="NCBI Taxonomy" id="1297121"/>
    <lineage>
        <taxon>Bacteria</taxon>
        <taxon>Pseudomonadati</taxon>
        <taxon>Bacteroidota</taxon>
        <taxon>Cytophagia</taxon>
        <taxon>Cytophagales</taxon>
        <taxon>Cyclobacteriaceae</taxon>
        <taxon>Cyclobacterium</taxon>
    </lineage>
</organism>
<keyword evidence="2" id="KW-1185">Reference proteome</keyword>